<dbReference type="EMBL" id="SGXF01000001">
    <property type="protein sequence ID" value="RZT03066.1"/>
    <property type="molecule type" value="Genomic_DNA"/>
</dbReference>
<dbReference type="SUPFAM" id="SSF161098">
    <property type="entry name" value="MetI-like"/>
    <property type="match status" value="1"/>
</dbReference>
<feature type="transmembrane region" description="Helical" evidence="7">
    <location>
        <begin position="155"/>
        <end position="175"/>
    </location>
</feature>
<keyword evidence="5 7" id="KW-1133">Transmembrane helix</keyword>
<name>A0A4Q7PRU8_9FIRM</name>
<dbReference type="GO" id="GO:0055085">
    <property type="term" value="P:transmembrane transport"/>
    <property type="evidence" value="ECO:0007669"/>
    <property type="project" value="InterPro"/>
</dbReference>
<keyword evidence="3" id="KW-1003">Cell membrane</keyword>
<evidence type="ECO:0000256" key="4">
    <source>
        <dbReference type="ARBA" id="ARBA00022692"/>
    </source>
</evidence>
<evidence type="ECO:0000313" key="9">
    <source>
        <dbReference type="EMBL" id="RZT03066.1"/>
    </source>
</evidence>
<feature type="domain" description="ABC transmembrane type-1" evidence="8">
    <location>
        <begin position="84"/>
        <end position="277"/>
    </location>
</feature>
<comment type="subcellular location">
    <subcellularLocation>
        <location evidence="1 7">Cell membrane</location>
        <topology evidence="1 7">Multi-pass membrane protein</topology>
    </subcellularLocation>
</comment>
<dbReference type="CDD" id="cd06261">
    <property type="entry name" value="TM_PBP2"/>
    <property type="match status" value="1"/>
</dbReference>
<protein>
    <submittedName>
        <fullName evidence="9">Carbohydrate ABC transporter membrane protein 2 (CUT1 family)</fullName>
    </submittedName>
</protein>
<feature type="transmembrane region" description="Helical" evidence="7">
    <location>
        <begin position="196"/>
        <end position="219"/>
    </location>
</feature>
<keyword evidence="6 7" id="KW-0472">Membrane</keyword>
<evidence type="ECO:0000313" key="10">
    <source>
        <dbReference type="Proteomes" id="UP000292927"/>
    </source>
</evidence>
<accession>A0A4Q7PRU8</accession>
<evidence type="ECO:0000256" key="6">
    <source>
        <dbReference type="ARBA" id="ARBA00023136"/>
    </source>
</evidence>
<feature type="transmembrane region" description="Helical" evidence="7">
    <location>
        <begin position="83"/>
        <end position="107"/>
    </location>
</feature>
<dbReference type="InterPro" id="IPR035906">
    <property type="entry name" value="MetI-like_sf"/>
</dbReference>
<evidence type="ECO:0000256" key="2">
    <source>
        <dbReference type="ARBA" id="ARBA00022448"/>
    </source>
</evidence>
<gene>
    <name evidence="9" type="ORF">EV209_1200</name>
</gene>
<dbReference type="Gene3D" id="1.10.3720.10">
    <property type="entry name" value="MetI-like"/>
    <property type="match status" value="1"/>
</dbReference>
<dbReference type="InterPro" id="IPR000515">
    <property type="entry name" value="MetI-like"/>
</dbReference>
<dbReference type="Pfam" id="PF00528">
    <property type="entry name" value="BPD_transp_1"/>
    <property type="match status" value="1"/>
</dbReference>
<dbReference type="OrthoDB" id="9793448at2"/>
<organism evidence="9 10">
    <name type="scientific">Cuneatibacter caecimuris</name>
    <dbReference type="NCBI Taxonomy" id="1796618"/>
    <lineage>
        <taxon>Bacteria</taxon>
        <taxon>Bacillati</taxon>
        <taxon>Bacillota</taxon>
        <taxon>Clostridia</taxon>
        <taxon>Lachnospirales</taxon>
        <taxon>Lachnospiraceae</taxon>
        <taxon>Cuneatibacter</taxon>
    </lineage>
</organism>
<keyword evidence="10" id="KW-1185">Reference proteome</keyword>
<dbReference type="PANTHER" id="PTHR43744">
    <property type="entry name" value="ABC TRANSPORTER PERMEASE PROTEIN MG189-RELATED-RELATED"/>
    <property type="match status" value="1"/>
</dbReference>
<dbReference type="AlphaFoldDB" id="A0A4Q7PRU8"/>
<dbReference type="RefSeq" id="WP_130433948.1">
    <property type="nucleotide sequence ID" value="NZ_SGXF01000001.1"/>
</dbReference>
<evidence type="ECO:0000256" key="7">
    <source>
        <dbReference type="RuleBase" id="RU363032"/>
    </source>
</evidence>
<feature type="transmembrane region" description="Helical" evidence="7">
    <location>
        <begin position="119"/>
        <end position="143"/>
    </location>
</feature>
<evidence type="ECO:0000256" key="5">
    <source>
        <dbReference type="ARBA" id="ARBA00022989"/>
    </source>
</evidence>
<feature type="transmembrane region" description="Helical" evidence="7">
    <location>
        <begin position="21"/>
        <end position="43"/>
    </location>
</feature>
<keyword evidence="4 7" id="KW-0812">Transmembrane</keyword>
<keyword evidence="2 7" id="KW-0813">Transport</keyword>
<dbReference type="PROSITE" id="PS50928">
    <property type="entry name" value="ABC_TM1"/>
    <property type="match status" value="1"/>
</dbReference>
<dbReference type="GO" id="GO:0005886">
    <property type="term" value="C:plasma membrane"/>
    <property type="evidence" value="ECO:0007669"/>
    <property type="project" value="UniProtKB-SubCell"/>
</dbReference>
<comment type="similarity">
    <text evidence="7">Belongs to the binding-protein-dependent transport system permease family.</text>
</comment>
<dbReference type="Proteomes" id="UP000292927">
    <property type="component" value="Unassembled WGS sequence"/>
</dbReference>
<evidence type="ECO:0000259" key="8">
    <source>
        <dbReference type="PROSITE" id="PS50928"/>
    </source>
</evidence>
<feature type="transmembrane region" description="Helical" evidence="7">
    <location>
        <begin position="259"/>
        <end position="277"/>
    </location>
</feature>
<evidence type="ECO:0000256" key="1">
    <source>
        <dbReference type="ARBA" id="ARBA00004651"/>
    </source>
</evidence>
<reference evidence="9 10" key="1">
    <citation type="submission" date="2019-02" db="EMBL/GenBank/DDBJ databases">
        <title>Genomic Encyclopedia of Type Strains, Phase IV (KMG-IV): sequencing the most valuable type-strain genomes for metagenomic binning, comparative biology and taxonomic classification.</title>
        <authorList>
            <person name="Goeker M."/>
        </authorList>
    </citation>
    <scope>NUCLEOTIDE SEQUENCE [LARGE SCALE GENOMIC DNA]</scope>
    <source>
        <strain evidence="9 10">DSM 29486</strain>
    </source>
</reference>
<comment type="caution">
    <text evidence="9">The sequence shown here is derived from an EMBL/GenBank/DDBJ whole genome shotgun (WGS) entry which is preliminary data.</text>
</comment>
<dbReference type="PANTHER" id="PTHR43744:SF6">
    <property type="entry name" value="ABC TRANSPORTER PERMEASE PROTEIN YESQ-RELATED"/>
    <property type="match status" value="1"/>
</dbReference>
<evidence type="ECO:0000256" key="3">
    <source>
        <dbReference type="ARBA" id="ARBA00022475"/>
    </source>
</evidence>
<sequence length="292" mass="33861">MSKSNAVVVTKARKKKTWKRIITYAFLVFVGFFMIYPLVWLFFSTFKTNTELFGKLSFFPETFTWEAFVNGWKGSGQYTYTTFYLNTFALVLPTVIVTVLSTGIVAYGFARFKFPCRGALFVLMISTLMLPDAVIIIPRYVVFNQLGWIDTYMPFWIPALFACYPFFIFMQMQFLRGIPRELDESACVDGCNPFMTYVRILFPLMKPAMFSVIIFQFLWRWNDYFNNLIYISSVKKYTLSLALKMSIDSQGAVTQWNQVLAMSFVSMIPPTLLFFFAQKYFVEGITTSGLKG</sequence>
<proteinExistence type="inferred from homology"/>